<evidence type="ECO:0000256" key="2">
    <source>
        <dbReference type="ARBA" id="ARBA00022475"/>
    </source>
</evidence>
<keyword evidence="2" id="KW-1003">Cell membrane</keyword>
<organism evidence="8 9">
    <name type="scientific">Aminomonas paucivorans DSM 12260</name>
    <dbReference type="NCBI Taxonomy" id="584708"/>
    <lineage>
        <taxon>Bacteria</taxon>
        <taxon>Thermotogati</taxon>
        <taxon>Synergistota</taxon>
        <taxon>Synergistia</taxon>
        <taxon>Synergistales</taxon>
        <taxon>Synergistaceae</taxon>
        <taxon>Aminomonas</taxon>
    </lineage>
</organism>
<dbReference type="GO" id="GO:0005886">
    <property type="term" value="C:plasma membrane"/>
    <property type="evidence" value="ECO:0007669"/>
    <property type="project" value="UniProtKB-SubCell"/>
</dbReference>
<dbReference type="Proteomes" id="UP000005096">
    <property type="component" value="Chromosome"/>
</dbReference>
<keyword evidence="4 6" id="KW-1133">Transmembrane helix</keyword>
<evidence type="ECO:0000256" key="3">
    <source>
        <dbReference type="ARBA" id="ARBA00022692"/>
    </source>
</evidence>
<dbReference type="OrthoDB" id="9779786at2"/>
<reference evidence="8 9" key="1">
    <citation type="journal article" date="2010" name="Stand. Genomic Sci.">
        <title>Non-contiguous finished genome sequence of Aminomonas paucivorans type strain (GLU-3).</title>
        <authorList>
            <person name="Pitluck S."/>
            <person name="Yasawong M."/>
            <person name="Held B."/>
            <person name="Lapidus A."/>
            <person name="Nolan M."/>
            <person name="Copeland A."/>
            <person name="Lucas S."/>
            <person name="Del Rio T.G."/>
            <person name="Tice H."/>
            <person name="Cheng J.F."/>
            <person name="Chertkov O."/>
            <person name="Goodwin L."/>
            <person name="Tapia R."/>
            <person name="Han C."/>
            <person name="Liolios K."/>
            <person name="Ivanova N."/>
            <person name="Mavromatis K."/>
            <person name="Ovchinnikova G."/>
            <person name="Pati A."/>
            <person name="Chen A."/>
            <person name="Palaniappan K."/>
            <person name="Land M."/>
            <person name="Hauser L."/>
            <person name="Chang Y.J."/>
            <person name="Jeffries C.D."/>
            <person name="Pukall R."/>
            <person name="Spring S."/>
            <person name="Rohde M."/>
            <person name="Sikorski J."/>
            <person name="Goker M."/>
            <person name="Woyke T."/>
            <person name="Bristow J."/>
            <person name="Eisen J.A."/>
            <person name="Markowitz V."/>
            <person name="Hugenholtz P."/>
            <person name="Kyrpides N.C."/>
            <person name="Klenk H.P."/>
        </authorList>
    </citation>
    <scope>NUCLEOTIDE SEQUENCE [LARGE SCALE GENOMIC DNA]</scope>
    <source>
        <strain evidence="8 9">DSM 12260</strain>
    </source>
</reference>
<feature type="transmembrane region" description="Helical" evidence="6">
    <location>
        <begin position="62"/>
        <end position="84"/>
    </location>
</feature>
<name>E3CVZ7_9BACT</name>
<evidence type="ECO:0000256" key="6">
    <source>
        <dbReference type="SAM" id="Phobius"/>
    </source>
</evidence>
<keyword evidence="3 6" id="KW-0812">Transmembrane</keyword>
<evidence type="ECO:0000259" key="7">
    <source>
        <dbReference type="Pfam" id="PF10035"/>
    </source>
</evidence>
<keyword evidence="9" id="KW-1185">Reference proteome</keyword>
<dbReference type="Pfam" id="PF02588">
    <property type="entry name" value="YitT_membrane"/>
    <property type="match status" value="1"/>
</dbReference>
<dbReference type="InterPro" id="IPR019264">
    <property type="entry name" value="DUF2179"/>
</dbReference>
<dbReference type="Pfam" id="PF10035">
    <property type="entry name" value="DUF2179"/>
    <property type="match status" value="1"/>
</dbReference>
<comment type="subcellular location">
    <subcellularLocation>
        <location evidence="1">Cell membrane</location>
        <topology evidence="1">Multi-pass membrane protein</topology>
    </subcellularLocation>
</comment>
<evidence type="ECO:0000313" key="9">
    <source>
        <dbReference type="Proteomes" id="UP000005096"/>
    </source>
</evidence>
<dbReference type="PANTHER" id="PTHR33545:SF5">
    <property type="entry name" value="UPF0750 MEMBRANE PROTEIN YITT"/>
    <property type="match status" value="1"/>
</dbReference>
<dbReference type="eggNOG" id="COG1284">
    <property type="taxonomic scope" value="Bacteria"/>
</dbReference>
<dbReference type="EMBL" id="CM001022">
    <property type="protein sequence ID" value="EFQ24252.1"/>
    <property type="molecule type" value="Genomic_DNA"/>
</dbReference>
<feature type="transmembrane region" description="Helical" evidence="6">
    <location>
        <begin position="166"/>
        <end position="196"/>
    </location>
</feature>
<dbReference type="STRING" id="584708.Apau_1836"/>
<dbReference type="PANTHER" id="PTHR33545">
    <property type="entry name" value="UPF0750 MEMBRANE PROTEIN YITT-RELATED"/>
    <property type="match status" value="1"/>
</dbReference>
<evidence type="ECO:0000256" key="5">
    <source>
        <dbReference type="ARBA" id="ARBA00023136"/>
    </source>
</evidence>
<dbReference type="InterPro" id="IPR003740">
    <property type="entry name" value="YitT"/>
</dbReference>
<keyword evidence="5 6" id="KW-0472">Membrane</keyword>
<gene>
    <name evidence="8" type="ORF">Apau_1836</name>
</gene>
<dbReference type="CDD" id="cd16380">
    <property type="entry name" value="YitT_C"/>
    <property type="match status" value="1"/>
</dbReference>
<feature type="transmembrane region" description="Helical" evidence="6">
    <location>
        <begin position="20"/>
        <end position="42"/>
    </location>
</feature>
<evidence type="ECO:0000256" key="4">
    <source>
        <dbReference type="ARBA" id="ARBA00022989"/>
    </source>
</evidence>
<dbReference type="InterPro" id="IPR015867">
    <property type="entry name" value="N-reg_PII/ATP_PRibTrfase_C"/>
</dbReference>
<feature type="transmembrane region" description="Helical" evidence="6">
    <location>
        <begin position="91"/>
        <end position="109"/>
    </location>
</feature>
<dbReference type="PaxDb" id="584708-Apau_1836"/>
<protein>
    <recommendedName>
        <fullName evidence="7">DUF2179 domain-containing protein</fullName>
    </recommendedName>
</protein>
<dbReference type="PROSITE" id="PS51257">
    <property type="entry name" value="PROKAR_LIPOPROTEIN"/>
    <property type="match status" value="1"/>
</dbReference>
<sequence>MDGSFRVKWQGLRLAALVRAEWPTFVSTTLGCLILVVGIMGFTVPYRFPDSGITGLAVLANYVWNISPAWVVGLANVALLAWSWKELSPRFVLWTIYGVALLTVLMKVLEGMPHPVIHDRLLVAILAGVIKGIGGGMVFRSGASLGGTDIIVVALRKRYGVEVGKYTFYINLGVLTLSAFVVGIEGALFGLVSVYANGVVTDNVLSSFDRRRLVFIVSKESASVTRYLTDHMHRGVTVLSGKGGFSGEDRPTLLCLLTPRQTMELKHYLALNDPRAFMVVSEASEVLGRGFKGWKEI</sequence>
<dbReference type="Gene3D" id="3.30.70.120">
    <property type="match status" value="1"/>
</dbReference>
<proteinExistence type="predicted"/>
<dbReference type="AlphaFoldDB" id="E3CVZ7"/>
<dbReference type="HOGENOM" id="CLU_063199_1_1_0"/>
<dbReference type="RefSeq" id="WP_006301484.1">
    <property type="nucleotide sequence ID" value="NZ_CM001022.1"/>
</dbReference>
<dbReference type="InterPro" id="IPR051461">
    <property type="entry name" value="UPF0750_membrane"/>
</dbReference>
<feature type="domain" description="DUF2179" evidence="7">
    <location>
        <begin position="234"/>
        <end position="288"/>
    </location>
</feature>
<dbReference type="PIRSF" id="PIRSF006483">
    <property type="entry name" value="Membrane_protein_YitT"/>
    <property type="match status" value="1"/>
</dbReference>
<evidence type="ECO:0000313" key="8">
    <source>
        <dbReference type="EMBL" id="EFQ24252.1"/>
    </source>
</evidence>
<evidence type="ECO:0000256" key="1">
    <source>
        <dbReference type="ARBA" id="ARBA00004651"/>
    </source>
</evidence>
<accession>E3CVZ7</accession>